<proteinExistence type="predicted"/>
<name>X1MYC3_9ZZZZ</name>
<organism evidence="2">
    <name type="scientific">marine sediment metagenome</name>
    <dbReference type="NCBI Taxonomy" id="412755"/>
    <lineage>
        <taxon>unclassified sequences</taxon>
        <taxon>metagenomes</taxon>
        <taxon>ecological metagenomes</taxon>
    </lineage>
</organism>
<dbReference type="InterPro" id="IPR050312">
    <property type="entry name" value="IolE/XylAMocC-like"/>
</dbReference>
<dbReference type="InterPro" id="IPR013022">
    <property type="entry name" value="Xyl_isomerase-like_TIM-brl"/>
</dbReference>
<dbReference type="PANTHER" id="PTHR12110:SF41">
    <property type="entry name" value="INOSOSE DEHYDRATASE"/>
    <property type="match status" value="1"/>
</dbReference>
<dbReference type="AlphaFoldDB" id="X1MYC3"/>
<protein>
    <recommendedName>
        <fullName evidence="1">Xylose isomerase-like TIM barrel domain-containing protein</fullName>
    </recommendedName>
</protein>
<dbReference type="SUPFAM" id="SSF51658">
    <property type="entry name" value="Xylose isomerase-like"/>
    <property type="match status" value="1"/>
</dbReference>
<dbReference type="InterPro" id="IPR036237">
    <property type="entry name" value="Xyl_isomerase-like_sf"/>
</dbReference>
<comment type="caution">
    <text evidence="2">The sequence shown here is derived from an EMBL/GenBank/DDBJ whole genome shotgun (WGS) entry which is preliminary data.</text>
</comment>
<reference evidence="2" key="1">
    <citation type="journal article" date="2014" name="Front. Microbiol.">
        <title>High frequency of phylogenetically diverse reductive dehalogenase-homologous genes in deep subseafloor sedimentary metagenomes.</title>
        <authorList>
            <person name="Kawai M."/>
            <person name="Futagami T."/>
            <person name="Toyoda A."/>
            <person name="Takaki Y."/>
            <person name="Nishi S."/>
            <person name="Hori S."/>
            <person name="Arai W."/>
            <person name="Tsubouchi T."/>
            <person name="Morono Y."/>
            <person name="Uchiyama I."/>
            <person name="Ito T."/>
            <person name="Fujiyama A."/>
            <person name="Inagaki F."/>
            <person name="Takami H."/>
        </authorList>
    </citation>
    <scope>NUCLEOTIDE SEQUENCE</scope>
    <source>
        <strain evidence="2">Expedition CK06-06</strain>
    </source>
</reference>
<dbReference type="Gene3D" id="3.20.20.150">
    <property type="entry name" value="Divalent-metal-dependent TIM barrel enzymes"/>
    <property type="match status" value="1"/>
</dbReference>
<gene>
    <name evidence="2" type="ORF">S06H3_37366</name>
</gene>
<evidence type="ECO:0000259" key="1">
    <source>
        <dbReference type="Pfam" id="PF01261"/>
    </source>
</evidence>
<dbReference type="PANTHER" id="PTHR12110">
    <property type="entry name" value="HYDROXYPYRUVATE ISOMERASE"/>
    <property type="match status" value="1"/>
</dbReference>
<dbReference type="Pfam" id="PF01261">
    <property type="entry name" value="AP_endonuc_2"/>
    <property type="match status" value="1"/>
</dbReference>
<sequence>MAQAHNVEVSCISRHIFGGISIGDLETDSPIYLAQIEALRRCIEMAKALDCSLVRLMSFRKEMILFGRHGAEQWNVSTGAWDKLVHLMALPVQIAEAEGITLVVETGNNAMITSAYLGRRLIDALGTSRLKVLWDPCNSLYCNETAYPDGYEALKGGYLGHLHLKDSEIDIPKATVVCRSLGEGHMAPYLDAIVHSLKGDNYEGVISLESVYRPEGGSFEDGFRSSVNKFKSLF</sequence>
<accession>X1MYC3</accession>
<feature type="domain" description="Xylose isomerase-like TIM barrel" evidence="1">
    <location>
        <begin position="2"/>
        <end position="224"/>
    </location>
</feature>
<dbReference type="EMBL" id="BARV01022698">
    <property type="protein sequence ID" value="GAI22991.1"/>
    <property type="molecule type" value="Genomic_DNA"/>
</dbReference>
<evidence type="ECO:0000313" key="2">
    <source>
        <dbReference type="EMBL" id="GAI22991.1"/>
    </source>
</evidence>
<feature type="non-terminal residue" evidence="2">
    <location>
        <position position="234"/>
    </location>
</feature>